<gene>
    <name evidence="2" type="ORF">GCM10022378_13400</name>
</gene>
<evidence type="ECO:0000313" key="2">
    <source>
        <dbReference type="EMBL" id="GAA3724710.1"/>
    </source>
</evidence>
<feature type="domain" description="VHS" evidence="1">
    <location>
        <begin position="164"/>
        <end position="269"/>
    </location>
</feature>
<proteinExistence type="predicted"/>
<evidence type="ECO:0000259" key="1">
    <source>
        <dbReference type="PROSITE" id="PS50179"/>
    </source>
</evidence>
<dbReference type="PROSITE" id="PS50179">
    <property type="entry name" value="VHS"/>
    <property type="match status" value="1"/>
</dbReference>
<dbReference type="InterPro" id="IPR002014">
    <property type="entry name" value="VHS_dom"/>
</dbReference>
<organism evidence="2 3">
    <name type="scientific">Salinicoccus jeotgali</name>
    <dbReference type="NCBI Taxonomy" id="381634"/>
    <lineage>
        <taxon>Bacteria</taxon>
        <taxon>Bacillati</taxon>
        <taxon>Bacillota</taxon>
        <taxon>Bacilli</taxon>
        <taxon>Bacillales</taxon>
        <taxon>Staphylococcaceae</taxon>
        <taxon>Salinicoccus</taxon>
    </lineage>
</organism>
<name>A0ABP7EWV7_9STAP</name>
<keyword evidence="3" id="KW-1185">Reference proteome</keyword>
<dbReference type="RefSeq" id="WP_344702754.1">
    <property type="nucleotide sequence ID" value="NZ_BAABCK010000022.1"/>
</dbReference>
<reference evidence="3" key="1">
    <citation type="journal article" date="2019" name="Int. J. Syst. Evol. Microbiol.">
        <title>The Global Catalogue of Microorganisms (GCM) 10K type strain sequencing project: providing services to taxonomists for standard genome sequencing and annotation.</title>
        <authorList>
            <consortium name="The Broad Institute Genomics Platform"/>
            <consortium name="The Broad Institute Genome Sequencing Center for Infectious Disease"/>
            <person name="Wu L."/>
            <person name="Ma J."/>
        </authorList>
    </citation>
    <scope>NUCLEOTIDE SEQUENCE [LARGE SCALE GENOMIC DNA]</scope>
    <source>
        <strain evidence="3">JCM 16981</strain>
    </source>
</reference>
<accession>A0ABP7EWV7</accession>
<protein>
    <recommendedName>
        <fullName evidence="1">VHS domain-containing protein</fullName>
    </recommendedName>
</protein>
<sequence length="319" mass="37474">MDNNILSHRRFQKKMEQDLHVLYEQGDARGFIMRFKEYERHHPASTALTEYFYKSLGDKGQYDDIIDYSLIQMNEGFGNYDLHMKNLLEALLSQGRYYEVIEFSDQIMQEELPQEFRIEVAALRHKAKKALDDKDVQPEESYDETYQDMDEESFHEMPLHARLDFLKHLMDAGDKSYSMLIMNVITSEKNPETITFMLLYLKMCGENQAVRFHKMGSEEEVIPALLPDIEETEMYVKVRNDVLEHLEDRMPEFAEAADSMLIAHIIGIYPLDLPYDHENLADAYLHELLRMVNVDSGIEPTPEVLEWVRSIERLMSPSD</sequence>
<comment type="caution">
    <text evidence="2">The sequence shown here is derived from an EMBL/GenBank/DDBJ whole genome shotgun (WGS) entry which is preliminary data.</text>
</comment>
<dbReference type="EMBL" id="BAABCK010000022">
    <property type="protein sequence ID" value="GAA3724710.1"/>
    <property type="molecule type" value="Genomic_DNA"/>
</dbReference>
<evidence type="ECO:0000313" key="3">
    <source>
        <dbReference type="Proteomes" id="UP001500920"/>
    </source>
</evidence>
<dbReference type="Proteomes" id="UP001500920">
    <property type="component" value="Unassembled WGS sequence"/>
</dbReference>